<protein>
    <submittedName>
        <fullName evidence="3">Hepatoma-derived growth factor-related protein 2-like</fullName>
    </submittedName>
</protein>
<dbReference type="KEGG" id="jre:108981972"/>
<feature type="compositionally biased region" description="Polar residues" evidence="1">
    <location>
        <begin position="123"/>
        <end position="133"/>
    </location>
</feature>
<name>A0A2I4DNQ2_JUGRE</name>
<accession>A0A2I4DNQ2</accession>
<dbReference type="GeneID" id="108981972"/>
<organism evidence="2 3">
    <name type="scientific">Juglans regia</name>
    <name type="common">English walnut</name>
    <dbReference type="NCBI Taxonomy" id="51240"/>
    <lineage>
        <taxon>Eukaryota</taxon>
        <taxon>Viridiplantae</taxon>
        <taxon>Streptophyta</taxon>
        <taxon>Embryophyta</taxon>
        <taxon>Tracheophyta</taxon>
        <taxon>Spermatophyta</taxon>
        <taxon>Magnoliopsida</taxon>
        <taxon>eudicotyledons</taxon>
        <taxon>Gunneridae</taxon>
        <taxon>Pentapetalae</taxon>
        <taxon>rosids</taxon>
        <taxon>fabids</taxon>
        <taxon>Fagales</taxon>
        <taxon>Juglandaceae</taxon>
        <taxon>Juglans</taxon>
    </lineage>
</organism>
<dbReference type="AlphaFoldDB" id="A0A2I4DNQ2"/>
<gene>
    <name evidence="3" type="primary">LOC108981972</name>
</gene>
<dbReference type="PANTHER" id="PTHR35692">
    <property type="entry name" value="F26F24.11"/>
    <property type="match status" value="1"/>
</dbReference>
<dbReference type="OrthoDB" id="1936256at2759"/>
<dbReference type="RefSeq" id="XP_018808779.1">
    <property type="nucleotide sequence ID" value="XM_018953234.2"/>
</dbReference>
<dbReference type="FunCoup" id="A0A2I4DNQ2">
    <property type="interactions" value="202"/>
</dbReference>
<evidence type="ECO:0000313" key="2">
    <source>
        <dbReference type="Proteomes" id="UP000235220"/>
    </source>
</evidence>
<dbReference type="PANTHER" id="PTHR35692:SF1">
    <property type="entry name" value="F26F24.11"/>
    <property type="match status" value="1"/>
</dbReference>
<keyword evidence="2" id="KW-1185">Reference proteome</keyword>
<evidence type="ECO:0000256" key="1">
    <source>
        <dbReference type="SAM" id="MobiDB-lite"/>
    </source>
</evidence>
<dbReference type="Proteomes" id="UP000235220">
    <property type="component" value="Chromosome 4"/>
</dbReference>
<evidence type="ECO:0000313" key="3">
    <source>
        <dbReference type="RefSeq" id="XP_018808779.1"/>
    </source>
</evidence>
<feature type="region of interest" description="Disordered" evidence="1">
    <location>
        <begin position="232"/>
        <end position="251"/>
    </location>
</feature>
<dbReference type="STRING" id="51240.A0A2I4DNQ2"/>
<feature type="compositionally biased region" description="Polar residues" evidence="1">
    <location>
        <begin position="204"/>
        <end position="215"/>
    </location>
</feature>
<feature type="compositionally biased region" description="Low complexity" evidence="1">
    <location>
        <begin position="162"/>
        <end position="182"/>
    </location>
</feature>
<dbReference type="Gramene" id="Jr04_07640_p1">
    <property type="protein sequence ID" value="cds.Jr04_07640_p1"/>
    <property type="gene ID" value="Jr04_07640"/>
</dbReference>
<feature type="region of interest" description="Disordered" evidence="1">
    <location>
        <begin position="57"/>
        <end position="224"/>
    </location>
</feature>
<sequence length="312" mass="34017">MADFSYLSDTDESAVEELISQAQDLCVLEQVSAINCASFSDSSLLPTDLESRFRKLKSFPLTDPRPKHSTPPPYTKNDFNNHDSSAKADGLSGSGKQKDAAVVSHSKRGRDEKLGSRPRSPSGYDSLSRGSSDFSKENEAFSPSKENPNGKRGSGTNTKRGSISSLSNSSDSSLENLISSTSKQGPDEKRRSQLKPQPGLLSSPVGSSNSFSLRDSPSPPKKIGCFWCSPKKATHNNSKENHGTGIDLDWGKNDEYLSASRSFSTKQQQKMLKKAMKEEEKISREAEKIVKWAKQASARLSVSGIEDELSDD</sequence>
<proteinExistence type="predicted"/>
<reference evidence="3" key="1">
    <citation type="submission" date="2025-08" db="UniProtKB">
        <authorList>
            <consortium name="RefSeq"/>
        </authorList>
    </citation>
    <scope>IDENTIFICATION</scope>
    <source>
        <tissue evidence="3">Leaves</tissue>
    </source>
</reference>